<proteinExistence type="predicted"/>
<name>A0A9P8C704_9HELO</name>
<dbReference type="EMBL" id="MU251458">
    <property type="protein sequence ID" value="KAG9234571.1"/>
    <property type="molecule type" value="Genomic_DNA"/>
</dbReference>
<sequence length="333" mass="37696">MLIFVNTNADMPACLNTEQKQAKKAMQLAELHSGIPAKRAQGPRTQGFFSRTMLVTLQDSKEEVIQFRPEPLDVGPFKIARQALGQVVPDIELLNDEELEREHIWTYWMNRIPGKTWSDGRRGGGSKALVTINKSLGRILSRGYVEGNSANVVDSILRPHLEMLLSTQKSEVQPFREVAQEFLGKLDQLKRLPLFISHFDLNQVNILIDESYQVSGIVDWELSSLLPFGMGLRRIHTLAGEFLERKFHMPGEFEESERGFWEEIFNGVPVDVRRVLDANLEAVQTSVLLGTLLGAFELDDGKFLCNPVMVSALPKFLSYRIPFLRGSDPPYAR</sequence>
<keyword evidence="3" id="KW-1185">Reference proteome</keyword>
<dbReference type="Pfam" id="PF01636">
    <property type="entry name" value="APH"/>
    <property type="match status" value="1"/>
</dbReference>
<comment type="caution">
    <text evidence="2">The sequence shown here is derived from an EMBL/GenBank/DDBJ whole genome shotgun (WGS) entry which is preliminary data.</text>
</comment>
<protein>
    <recommendedName>
        <fullName evidence="1">Aminoglycoside phosphotransferase domain-containing protein</fullName>
    </recommendedName>
</protein>
<feature type="domain" description="Aminoglycoside phosphotransferase" evidence="1">
    <location>
        <begin position="87"/>
        <end position="225"/>
    </location>
</feature>
<reference evidence="2" key="1">
    <citation type="journal article" date="2021" name="IMA Fungus">
        <title>Genomic characterization of three marine fungi, including Emericellopsis atlantica sp. nov. with signatures of a generalist lifestyle and marine biomass degradation.</title>
        <authorList>
            <person name="Hagestad O.C."/>
            <person name="Hou L."/>
            <person name="Andersen J.H."/>
            <person name="Hansen E.H."/>
            <person name="Altermark B."/>
            <person name="Li C."/>
            <person name="Kuhnert E."/>
            <person name="Cox R.J."/>
            <person name="Crous P.W."/>
            <person name="Spatafora J.W."/>
            <person name="Lail K."/>
            <person name="Amirebrahimi M."/>
            <person name="Lipzen A."/>
            <person name="Pangilinan J."/>
            <person name="Andreopoulos W."/>
            <person name="Hayes R.D."/>
            <person name="Ng V."/>
            <person name="Grigoriev I.V."/>
            <person name="Jackson S.A."/>
            <person name="Sutton T.D.S."/>
            <person name="Dobson A.D.W."/>
            <person name="Rama T."/>
        </authorList>
    </citation>
    <scope>NUCLEOTIDE SEQUENCE</scope>
    <source>
        <strain evidence="2">TRa018bII</strain>
    </source>
</reference>
<evidence type="ECO:0000313" key="3">
    <source>
        <dbReference type="Proteomes" id="UP000824998"/>
    </source>
</evidence>
<gene>
    <name evidence="2" type="ORF">BJ875DRAFT_8329</name>
</gene>
<evidence type="ECO:0000313" key="2">
    <source>
        <dbReference type="EMBL" id="KAG9234571.1"/>
    </source>
</evidence>
<organism evidence="2 3">
    <name type="scientific">Amylocarpus encephaloides</name>
    <dbReference type="NCBI Taxonomy" id="45428"/>
    <lineage>
        <taxon>Eukaryota</taxon>
        <taxon>Fungi</taxon>
        <taxon>Dikarya</taxon>
        <taxon>Ascomycota</taxon>
        <taxon>Pezizomycotina</taxon>
        <taxon>Leotiomycetes</taxon>
        <taxon>Helotiales</taxon>
        <taxon>Helotiales incertae sedis</taxon>
        <taxon>Amylocarpus</taxon>
    </lineage>
</organism>
<dbReference type="InterPro" id="IPR011009">
    <property type="entry name" value="Kinase-like_dom_sf"/>
</dbReference>
<dbReference type="AlphaFoldDB" id="A0A9P8C704"/>
<dbReference type="SUPFAM" id="SSF56112">
    <property type="entry name" value="Protein kinase-like (PK-like)"/>
    <property type="match status" value="1"/>
</dbReference>
<evidence type="ECO:0000259" key="1">
    <source>
        <dbReference type="Pfam" id="PF01636"/>
    </source>
</evidence>
<dbReference type="Proteomes" id="UP000824998">
    <property type="component" value="Unassembled WGS sequence"/>
</dbReference>
<dbReference type="OrthoDB" id="5598852at2759"/>
<accession>A0A9P8C704</accession>
<dbReference type="InterPro" id="IPR002575">
    <property type="entry name" value="Aminoglycoside_PTrfase"/>
</dbReference>